<proteinExistence type="predicted"/>
<keyword evidence="2" id="KW-0012">Acyltransferase</keyword>
<keyword evidence="1" id="KW-0808">Transferase</keyword>
<dbReference type="PANTHER" id="PTHR31625">
    <property type="match status" value="1"/>
</dbReference>
<dbReference type="InterPro" id="IPR023213">
    <property type="entry name" value="CAT-like_dom_sf"/>
</dbReference>
<gene>
    <name evidence="3" type="ORF">SI8410_08011747</name>
</gene>
<dbReference type="Pfam" id="PF02458">
    <property type="entry name" value="Transferase"/>
    <property type="match status" value="2"/>
</dbReference>
<sequence>MEAVSVVKVSRISAAAEEGAPPRKPISLTFYDTFWMPLPPIQRLFLYLTDLPAAAVVDRFKASLSLTLPRFYSLAGKLDYLPEVDDVVIAFSADDGVDLVEALCEGGDLRRLVDAADHDVEMFMKLVPVTDVKELPAPVFTLQVTEFPGQGVAVGFSVHHLAIDGKAVWQFIEAWTAECQRLAGAAVQVTSPAAMLMNRSVLDFPGAVQVAKHYRDLLTPNLPSVSKSSLSLSLALFLFLSLTTLEWGVYVQLRNEKLPIPRDDGLKAARRTFTLSAAAVEALRAEGAGGGGAAPPTAFVALAAHGWISALKAKLVPADEQDAALCFFLDLRPHLDPPVPANFFGNCQKPCAVYAKAADLLAAGGLKVAVAAIEKEIAACLKDPLVDSKSWLEKLFKLPRPRRVGVQAWPDLRVYETADFGFGRPARVELVSMNHDGDVVLVAAREEEGGVQASVALSAVYMDAFAALFVAPREWDPLAFEK</sequence>
<dbReference type="InterPro" id="IPR051504">
    <property type="entry name" value="Plant_metabolite_acyltrans"/>
</dbReference>
<evidence type="ECO:0000256" key="2">
    <source>
        <dbReference type="ARBA" id="ARBA00023315"/>
    </source>
</evidence>
<dbReference type="GO" id="GO:0016747">
    <property type="term" value="F:acyltransferase activity, transferring groups other than amino-acyl groups"/>
    <property type="evidence" value="ECO:0007669"/>
    <property type="project" value="UniProtKB-ARBA"/>
</dbReference>
<organism evidence="3 4">
    <name type="scientific">Spirodela intermedia</name>
    <name type="common">Intermediate duckweed</name>
    <dbReference type="NCBI Taxonomy" id="51605"/>
    <lineage>
        <taxon>Eukaryota</taxon>
        <taxon>Viridiplantae</taxon>
        <taxon>Streptophyta</taxon>
        <taxon>Embryophyta</taxon>
        <taxon>Tracheophyta</taxon>
        <taxon>Spermatophyta</taxon>
        <taxon>Magnoliopsida</taxon>
        <taxon>Liliopsida</taxon>
        <taxon>Araceae</taxon>
        <taxon>Lemnoideae</taxon>
        <taxon>Spirodela</taxon>
    </lineage>
</organism>
<dbReference type="Gene3D" id="3.30.559.10">
    <property type="entry name" value="Chloramphenicol acetyltransferase-like domain"/>
    <property type="match status" value="2"/>
</dbReference>
<accession>A0A7I8KTA2</accession>
<evidence type="ECO:0000313" key="4">
    <source>
        <dbReference type="Proteomes" id="UP000663760"/>
    </source>
</evidence>
<dbReference type="Proteomes" id="UP000663760">
    <property type="component" value="Chromosome 8"/>
</dbReference>
<dbReference type="EMBL" id="LR746271">
    <property type="protein sequence ID" value="CAA7401069.1"/>
    <property type="molecule type" value="Genomic_DNA"/>
</dbReference>
<reference evidence="3" key="1">
    <citation type="submission" date="2020-02" db="EMBL/GenBank/DDBJ databases">
        <authorList>
            <person name="Scholz U."/>
            <person name="Mascher M."/>
            <person name="Fiebig A."/>
        </authorList>
    </citation>
    <scope>NUCLEOTIDE SEQUENCE</scope>
</reference>
<keyword evidence="4" id="KW-1185">Reference proteome</keyword>
<protein>
    <submittedName>
        <fullName evidence="3">Uncharacterized protein</fullName>
    </submittedName>
</protein>
<dbReference type="OrthoDB" id="683650at2759"/>
<dbReference type="AlphaFoldDB" id="A0A7I8KTA2"/>
<name>A0A7I8KTA2_SPIIN</name>
<evidence type="ECO:0000256" key="1">
    <source>
        <dbReference type="ARBA" id="ARBA00022679"/>
    </source>
</evidence>
<evidence type="ECO:0000313" key="3">
    <source>
        <dbReference type="EMBL" id="CAA7401069.1"/>
    </source>
</evidence>